<organism evidence="2 3">
    <name type="scientific">Paenibacillus bovis</name>
    <dbReference type="NCBI Taxonomy" id="1616788"/>
    <lineage>
        <taxon>Bacteria</taxon>
        <taxon>Bacillati</taxon>
        <taxon>Bacillota</taxon>
        <taxon>Bacilli</taxon>
        <taxon>Bacillales</taxon>
        <taxon>Paenibacillaceae</taxon>
        <taxon>Paenibacillus</taxon>
    </lineage>
</organism>
<evidence type="ECO:0000256" key="1">
    <source>
        <dbReference type="SAM" id="Phobius"/>
    </source>
</evidence>
<evidence type="ECO:0000313" key="3">
    <source>
        <dbReference type="Proteomes" id="UP000078148"/>
    </source>
</evidence>
<dbReference type="AlphaFoldDB" id="A0A172ZCW7"/>
<dbReference type="KEGG" id="pbv:AR543_02435"/>
<proteinExistence type="predicted"/>
<feature type="transmembrane region" description="Helical" evidence="1">
    <location>
        <begin position="52"/>
        <end position="74"/>
    </location>
</feature>
<gene>
    <name evidence="2" type="ORF">AR543_02435</name>
</gene>
<reference evidence="3" key="1">
    <citation type="submission" date="2015-10" db="EMBL/GenBank/DDBJ databases">
        <title>Genome of Paenibacillus bovis sp. nov.</title>
        <authorList>
            <person name="Wu Z."/>
            <person name="Gao C."/>
            <person name="Liu Z."/>
            <person name="Zheng H."/>
        </authorList>
    </citation>
    <scope>NUCLEOTIDE SEQUENCE [LARGE SCALE GENOMIC DNA]</scope>
    <source>
        <strain evidence="3">BD3526</strain>
    </source>
</reference>
<name>A0A172ZCW7_9BACL</name>
<feature type="transmembrane region" description="Helical" evidence="1">
    <location>
        <begin position="175"/>
        <end position="192"/>
    </location>
</feature>
<evidence type="ECO:0000313" key="2">
    <source>
        <dbReference type="EMBL" id="ANF95000.1"/>
    </source>
</evidence>
<dbReference type="EMBL" id="CP013023">
    <property type="protein sequence ID" value="ANF95000.1"/>
    <property type="molecule type" value="Genomic_DNA"/>
</dbReference>
<keyword evidence="1" id="KW-0472">Membrane</keyword>
<accession>A0A172ZCW7</accession>
<keyword evidence="1" id="KW-0812">Transmembrane</keyword>
<dbReference type="STRING" id="1616788.AR543_02435"/>
<sequence length="260" mass="30646">MTSICNRLDIKLISKMNLVAIMWSLIQFFRFVESYTSAEKILIYSSNFIDVNIFNDLTFIISSMLPLLFLITFLGNITQDFVNNQGIYIFTRTSNVKKWMFRLIADIMIYIIIFVIMSEFITTIWCFIFKVEIHETENFATIFIQQITILSIYYFLSVLLVNTLSLFFQSTTSSLIVILINLFFVILASYLYKTNPGQVERIKWLPFTQGIYNWQVSMFNISSDFSLSINNFIFSLLYLTIMGIFLSLIYVYIFSRKDLY</sequence>
<feature type="transmembrane region" description="Helical" evidence="1">
    <location>
        <begin position="107"/>
        <end position="131"/>
    </location>
</feature>
<protein>
    <submittedName>
        <fullName evidence="2">Uncharacterized protein</fullName>
    </submittedName>
</protein>
<feature type="transmembrane region" description="Helical" evidence="1">
    <location>
        <begin position="232"/>
        <end position="254"/>
    </location>
</feature>
<keyword evidence="3" id="KW-1185">Reference proteome</keyword>
<dbReference type="Proteomes" id="UP000078148">
    <property type="component" value="Chromosome"/>
</dbReference>
<reference evidence="2 3" key="2">
    <citation type="journal article" date="2016" name="Int. J. Syst. Evol. Microbiol.">
        <title>Paenibacillus bovis sp. nov., isolated from raw yak (Bos grunniens) milk.</title>
        <authorList>
            <person name="Gao C."/>
            <person name="Han J."/>
            <person name="Liu Z."/>
            <person name="Xu X."/>
            <person name="Hang F."/>
            <person name="Wu Z."/>
        </authorList>
    </citation>
    <scope>NUCLEOTIDE SEQUENCE [LARGE SCALE GENOMIC DNA]</scope>
    <source>
        <strain evidence="2 3">BD3526</strain>
    </source>
</reference>
<feature type="transmembrane region" description="Helical" evidence="1">
    <location>
        <begin position="143"/>
        <end position="168"/>
    </location>
</feature>
<feature type="transmembrane region" description="Helical" evidence="1">
    <location>
        <begin position="12"/>
        <end position="32"/>
    </location>
</feature>
<keyword evidence="1" id="KW-1133">Transmembrane helix</keyword>